<dbReference type="InterPro" id="IPR027417">
    <property type="entry name" value="P-loop_NTPase"/>
</dbReference>
<comment type="caution">
    <text evidence="3">The sequence shown here is derived from an EMBL/GenBank/DDBJ whole genome shotgun (WGS) entry which is preliminary data.</text>
</comment>
<dbReference type="EMBL" id="CAII01000588">
    <property type="protein sequence ID" value="CCH99461.1"/>
    <property type="molecule type" value="Genomic_DNA"/>
</dbReference>
<protein>
    <submittedName>
        <fullName evidence="3">Uncharacterized protein</fullName>
    </submittedName>
</protein>
<dbReference type="Pfam" id="PF20703">
    <property type="entry name" value="nSTAND1"/>
    <property type="match status" value="1"/>
</dbReference>
<feature type="domain" description="Sulfatase-modifying factor enzyme-like" evidence="1">
    <location>
        <begin position="606"/>
        <end position="860"/>
    </location>
</feature>
<proteinExistence type="predicted"/>
<dbReference type="InterPro" id="IPR016187">
    <property type="entry name" value="CTDL_fold"/>
</dbReference>
<dbReference type="SUPFAM" id="SSF52540">
    <property type="entry name" value="P-loop containing nucleoside triphosphate hydrolases"/>
    <property type="match status" value="1"/>
</dbReference>
<name>I4FUY6_MICAE</name>
<dbReference type="InterPro" id="IPR005532">
    <property type="entry name" value="SUMF_dom"/>
</dbReference>
<dbReference type="InterPro" id="IPR051043">
    <property type="entry name" value="Sulfatase_Mod_Factor_Kinase"/>
</dbReference>
<dbReference type="Pfam" id="PF03781">
    <property type="entry name" value="FGE-sulfatase"/>
    <property type="match status" value="1"/>
</dbReference>
<dbReference type="PANTHER" id="PTHR23150">
    <property type="entry name" value="SULFATASE MODIFYING FACTOR 1, 2"/>
    <property type="match status" value="1"/>
</dbReference>
<dbReference type="HOGENOM" id="CLU_332568_0_0_3"/>
<dbReference type="GO" id="GO:0120147">
    <property type="term" value="F:formylglycine-generating oxidase activity"/>
    <property type="evidence" value="ECO:0007669"/>
    <property type="project" value="TreeGrafter"/>
</dbReference>
<reference evidence="3 4" key="1">
    <citation type="submission" date="2012-04" db="EMBL/GenBank/DDBJ databases">
        <authorList>
            <person name="Genoscope - CEA"/>
        </authorList>
    </citation>
    <scope>NUCLEOTIDE SEQUENCE [LARGE SCALE GENOMIC DNA]</scope>
    <source>
        <strain evidence="3 4">9717</strain>
    </source>
</reference>
<gene>
    <name evidence="3" type="ORF">MICAB_6280005</name>
</gene>
<dbReference type="RefSeq" id="WP_002762812.1">
    <property type="nucleotide sequence ID" value="NZ_HE972757.1"/>
</dbReference>
<dbReference type="SUPFAM" id="SSF56436">
    <property type="entry name" value="C-type lectin-like"/>
    <property type="match status" value="1"/>
</dbReference>
<evidence type="ECO:0000313" key="4">
    <source>
        <dbReference type="Proteomes" id="UP000003172"/>
    </source>
</evidence>
<sequence length="866" mass="100136">MEDSINNQSTSISFGDQAIVRGDVVGGNKYEIKFYALSSTSVSWSQYRQEDRPSQEDPYKFLSYYDTTDADIFYGREVVSDLLVAKISSHKLVLINGKSASGKTSLINAGIIPRLVERGYFTIVFRDYGYPTDLIKEGINNLENVNIDLSHCQTMAEVLNQVRHESKRPLAIFLDQFERFFLNLPEQQRPKFTQEFGECLNQIQASSITFIISIRQDFYGNLGEFWETSPEFNTESYFYYLKPLNKSEALSAIKKPLQRLYPNIIYHPDLLENQLLPQLLKGINEESPEQVEPVHLQIVCNRLFDEARTRYQEQLQAGETVIIEENLYQELGGVKGILQGYVDVILDQFLPQEREEAKLILKQMVTSQGTRAFKSLTEISQQIGNAQTEIEAVLERLDRSRLIETIPGEKKYSLTHEYLVQKVNKWYDIKELEIKKAQELFERCFANWKVYRHLIPVNQFKEIEPFKANLDLDSEKEKLLQHSLWRYYSDRGLKGLIVLLFSVISVYLIRVIPNDIGRLKVESIQGENLNHATRVLSVEKDGNVKEVKVSWGLPDLGGLPKGFYYVEVKNNGYLVRYPVKIEGYRRYLNPITIQIPTDKLSGNLTQDMALIPKGQFLIGNPLESKKEKEKEIELDSFYIDKHEVTNAEYRQFLQEIEENPAKYQKLSGDQLFYKENPQNHKPDGWNPPFYNKWSKEPDAPVVNVDWKDAFAYCAWQGKRLPTVFEWEKSAYGIDKSSDKPQKYNYPWGDKPDLTKANTADTWRDKDKWDDRHAEKVKSYPDGQSIYGVFDLIGNAFEWTDIWYVGSLVDNDISASLKSDHNKQPLKGGSYGQDIALYPIHQKPSLIDISQKNLQYGFRCAVSKADI</sequence>
<dbReference type="InterPro" id="IPR042095">
    <property type="entry name" value="SUMF_sf"/>
</dbReference>
<dbReference type="AlphaFoldDB" id="I4FUY6"/>
<evidence type="ECO:0000259" key="2">
    <source>
        <dbReference type="Pfam" id="PF20703"/>
    </source>
</evidence>
<organism evidence="3 4">
    <name type="scientific">Microcystis aeruginosa PCC 9717</name>
    <dbReference type="NCBI Taxonomy" id="1160286"/>
    <lineage>
        <taxon>Bacteria</taxon>
        <taxon>Bacillati</taxon>
        <taxon>Cyanobacteriota</taxon>
        <taxon>Cyanophyceae</taxon>
        <taxon>Oscillatoriophycideae</taxon>
        <taxon>Chroococcales</taxon>
        <taxon>Microcystaceae</taxon>
        <taxon>Microcystis</taxon>
    </lineage>
</organism>
<evidence type="ECO:0000313" key="3">
    <source>
        <dbReference type="EMBL" id="CCH99461.1"/>
    </source>
</evidence>
<dbReference type="Proteomes" id="UP000003172">
    <property type="component" value="Unassembled WGS sequence"/>
</dbReference>
<dbReference type="PANTHER" id="PTHR23150:SF19">
    <property type="entry name" value="FORMYLGLYCINE-GENERATING ENZYME"/>
    <property type="match status" value="1"/>
</dbReference>
<dbReference type="InterPro" id="IPR049052">
    <property type="entry name" value="nSTAND1"/>
</dbReference>
<dbReference type="Gene3D" id="3.90.1580.10">
    <property type="entry name" value="paralog of FGE (formylglycine-generating enzyme)"/>
    <property type="match status" value="1"/>
</dbReference>
<accession>I4FUY6</accession>
<feature type="domain" description="Novel STAND NTPase 1" evidence="2">
    <location>
        <begin position="58"/>
        <end position="435"/>
    </location>
</feature>
<evidence type="ECO:0000259" key="1">
    <source>
        <dbReference type="Pfam" id="PF03781"/>
    </source>
</evidence>